<proteinExistence type="predicted"/>
<dbReference type="Gene3D" id="3.90.1200.10">
    <property type="match status" value="1"/>
</dbReference>
<dbReference type="EMBL" id="RSCD01000001">
    <property type="protein sequence ID" value="RSH95041.1"/>
    <property type="molecule type" value="Genomic_DNA"/>
</dbReference>
<dbReference type="PANTHER" id="PTHR21310">
    <property type="entry name" value="AMINOGLYCOSIDE PHOSPHOTRANSFERASE-RELATED-RELATED"/>
    <property type="match status" value="1"/>
</dbReference>
<reference evidence="3 4" key="1">
    <citation type="submission" date="2018-11" db="EMBL/GenBank/DDBJ databases">
        <title>Genome sequence of Saitozyma podzolica DSM 27192.</title>
        <authorList>
            <person name="Aliyu H."/>
            <person name="Gorte O."/>
            <person name="Ochsenreither K."/>
        </authorList>
    </citation>
    <scope>NUCLEOTIDE SEQUENCE [LARGE SCALE GENOMIC DNA]</scope>
    <source>
        <strain evidence="3 4">DSM 27192</strain>
    </source>
</reference>
<evidence type="ECO:0000256" key="1">
    <source>
        <dbReference type="SAM" id="MobiDB-lite"/>
    </source>
</evidence>
<dbReference type="InterPro" id="IPR011009">
    <property type="entry name" value="Kinase-like_dom_sf"/>
</dbReference>
<dbReference type="AlphaFoldDB" id="A0A427YVL0"/>
<dbReference type="SUPFAM" id="SSF56112">
    <property type="entry name" value="Protein kinase-like (PK-like)"/>
    <property type="match status" value="1"/>
</dbReference>
<accession>A0A427YVL0</accession>
<feature type="domain" description="Aminoglycoside phosphotransferase" evidence="2">
    <location>
        <begin position="103"/>
        <end position="290"/>
    </location>
</feature>
<dbReference type="Proteomes" id="UP000279259">
    <property type="component" value="Unassembled WGS sequence"/>
</dbReference>
<evidence type="ECO:0000313" key="4">
    <source>
        <dbReference type="Proteomes" id="UP000279259"/>
    </source>
</evidence>
<feature type="compositionally biased region" description="Polar residues" evidence="1">
    <location>
        <begin position="399"/>
        <end position="412"/>
    </location>
</feature>
<feature type="compositionally biased region" description="Basic and acidic residues" evidence="1">
    <location>
        <begin position="367"/>
        <end position="380"/>
    </location>
</feature>
<protein>
    <recommendedName>
        <fullName evidence="2">Aminoglycoside phosphotransferase domain-containing protein</fullName>
    </recommendedName>
</protein>
<evidence type="ECO:0000313" key="3">
    <source>
        <dbReference type="EMBL" id="RSH95041.1"/>
    </source>
</evidence>
<dbReference type="InterPro" id="IPR002575">
    <property type="entry name" value="Aminoglycoside_PTrfase"/>
</dbReference>
<keyword evidence="4" id="KW-1185">Reference proteome</keyword>
<organism evidence="3 4">
    <name type="scientific">Saitozyma podzolica</name>
    <dbReference type="NCBI Taxonomy" id="1890683"/>
    <lineage>
        <taxon>Eukaryota</taxon>
        <taxon>Fungi</taxon>
        <taxon>Dikarya</taxon>
        <taxon>Basidiomycota</taxon>
        <taxon>Agaricomycotina</taxon>
        <taxon>Tremellomycetes</taxon>
        <taxon>Tremellales</taxon>
        <taxon>Trimorphomycetaceae</taxon>
        <taxon>Saitozyma</taxon>
    </lineage>
</organism>
<dbReference type="Pfam" id="PF01636">
    <property type="entry name" value="APH"/>
    <property type="match status" value="1"/>
</dbReference>
<dbReference type="Gene3D" id="3.30.200.20">
    <property type="entry name" value="Phosphorylase Kinase, domain 1"/>
    <property type="match status" value="1"/>
</dbReference>
<sequence>MDLDAWQRYISSTLSLPPSSFSVTRLLGGVLNSTIRLALSSPLHSLSLPGTPSLPFDPPLASIVLKHAPPHMPGDGDFPLSTFRQTCEARALELFEAPFLQGVLHHAQVEVPRLIYHDEAATVLWMTDLGSLVTLSDYLRGVPLGNPTDEAAQASSIGKRIGTALAELHLATLNPSHELSERFKNPDPPKSSEIAAHQGPLILRMIEAYATRPVPDAEILSQRLGLEDDVVDALPPGTGKELVLSMGDVWPGSILLGPHGGVDIDVALVDWEFFGATHPGAEIGALASHLHSHELEGAHPSQKWDISPERKRLVTTRSEACGLAAVEAYMTTAGPGITRTPTFRRRALCAYGRESLNAADFREEWLGDEGKSKSVDEGARALRAAGDNEAEMNMEELGEQSSSTGSKSELWY</sequence>
<feature type="region of interest" description="Disordered" evidence="1">
    <location>
        <begin position="367"/>
        <end position="412"/>
    </location>
</feature>
<dbReference type="InterPro" id="IPR051678">
    <property type="entry name" value="AGP_Transferase"/>
</dbReference>
<dbReference type="OrthoDB" id="25129at2759"/>
<gene>
    <name evidence="3" type="ORF">EHS25_000127</name>
</gene>
<feature type="compositionally biased region" description="Acidic residues" evidence="1">
    <location>
        <begin position="388"/>
        <end position="398"/>
    </location>
</feature>
<evidence type="ECO:0000259" key="2">
    <source>
        <dbReference type="Pfam" id="PF01636"/>
    </source>
</evidence>
<name>A0A427YVL0_9TREE</name>
<comment type="caution">
    <text evidence="3">The sequence shown here is derived from an EMBL/GenBank/DDBJ whole genome shotgun (WGS) entry which is preliminary data.</text>
</comment>